<comment type="subcellular location">
    <subcellularLocation>
        <location evidence="1">Membrane</location>
        <topology evidence="1">Multi-pass membrane protein</topology>
    </subcellularLocation>
</comment>
<keyword evidence="4 8" id="KW-0812">Transmembrane</keyword>
<dbReference type="OrthoDB" id="448427at2759"/>
<evidence type="ECO:0000256" key="3">
    <source>
        <dbReference type="ARBA" id="ARBA00022448"/>
    </source>
</evidence>
<dbReference type="Proteomes" id="UP000801492">
    <property type="component" value="Unassembled WGS sequence"/>
</dbReference>
<dbReference type="Gene3D" id="1.50.40.10">
    <property type="entry name" value="Mitochondrial carrier domain"/>
    <property type="match status" value="1"/>
</dbReference>
<dbReference type="PANTHER" id="PTHR45618">
    <property type="entry name" value="MITOCHONDRIAL DICARBOXYLATE CARRIER-RELATED"/>
    <property type="match status" value="1"/>
</dbReference>
<name>A0A8K0DG81_IGNLU</name>
<protein>
    <recommendedName>
        <fullName evidence="12">Mitochondrial dicarboxylate carrier</fullName>
    </recommendedName>
</protein>
<dbReference type="InterPro" id="IPR050391">
    <property type="entry name" value="Mito_Metabolite_Transporter"/>
</dbReference>
<dbReference type="AlphaFoldDB" id="A0A8K0DG81"/>
<evidence type="ECO:0000256" key="5">
    <source>
        <dbReference type="ARBA" id="ARBA00022737"/>
    </source>
</evidence>
<evidence type="ECO:0000256" key="7">
    <source>
        <dbReference type="ARBA" id="ARBA00023136"/>
    </source>
</evidence>
<organism evidence="10 11">
    <name type="scientific">Ignelater luminosus</name>
    <name type="common">Cucubano</name>
    <name type="synonym">Pyrophorus luminosus</name>
    <dbReference type="NCBI Taxonomy" id="2038154"/>
    <lineage>
        <taxon>Eukaryota</taxon>
        <taxon>Metazoa</taxon>
        <taxon>Ecdysozoa</taxon>
        <taxon>Arthropoda</taxon>
        <taxon>Hexapoda</taxon>
        <taxon>Insecta</taxon>
        <taxon>Pterygota</taxon>
        <taxon>Neoptera</taxon>
        <taxon>Endopterygota</taxon>
        <taxon>Coleoptera</taxon>
        <taxon>Polyphaga</taxon>
        <taxon>Elateriformia</taxon>
        <taxon>Elateroidea</taxon>
        <taxon>Elateridae</taxon>
        <taxon>Agrypninae</taxon>
        <taxon>Pyrophorini</taxon>
        <taxon>Ignelater</taxon>
    </lineage>
</organism>
<dbReference type="Pfam" id="PF00153">
    <property type="entry name" value="Mito_carr"/>
    <property type="match status" value="2"/>
</dbReference>
<feature type="repeat" description="Solcar" evidence="8">
    <location>
        <begin position="103"/>
        <end position="194"/>
    </location>
</feature>
<evidence type="ECO:0008006" key="12">
    <source>
        <dbReference type="Google" id="ProtNLM"/>
    </source>
</evidence>
<evidence type="ECO:0000313" key="11">
    <source>
        <dbReference type="Proteomes" id="UP000801492"/>
    </source>
</evidence>
<dbReference type="EMBL" id="VTPC01000486">
    <property type="protein sequence ID" value="KAF2905618.1"/>
    <property type="molecule type" value="Genomic_DNA"/>
</dbReference>
<evidence type="ECO:0000256" key="9">
    <source>
        <dbReference type="RuleBase" id="RU000488"/>
    </source>
</evidence>
<evidence type="ECO:0000256" key="8">
    <source>
        <dbReference type="PROSITE-ProRule" id="PRU00282"/>
    </source>
</evidence>
<comment type="caution">
    <text evidence="10">The sequence shown here is derived from an EMBL/GenBank/DDBJ whole genome shotgun (WGS) entry which is preliminary data.</text>
</comment>
<comment type="similarity">
    <text evidence="2 9">Belongs to the mitochondrial carrier (TC 2.A.29) family.</text>
</comment>
<evidence type="ECO:0000256" key="2">
    <source>
        <dbReference type="ARBA" id="ARBA00006375"/>
    </source>
</evidence>
<sequence length="238" mass="25362">MADSKSLPTYTKFLFASLAGIGSAAACFPLDLLKTRMQVFGEGGKGPKITTFQLAKTIIRKEGILALYSGLSASIARQATYTGVRLGSFQTLIDYFTENGKPPNLIVKCLCGVVSGAVGGIAGLPADVALTRMAADGNAPLEKRRNYKHVIDAIIRICNEEGFFALYRGLGPTIARAAIINIAQLVSYSQTKEVLLNYGLMQENIFCHTTSSVVSAFVSTVCVLPADIAKTSYVLPPV</sequence>
<reference evidence="10" key="1">
    <citation type="submission" date="2019-08" db="EMBL/GenBank/DDBJ databases">
        <title>The genome of the North American firefly Photinus pyralis.</title>
        <authorList>
            <consortium name="Photinus pyralis genome working group"/>
            <person name="Fallon T.R."/>
            <person name="Sander Lower S.E."/>
            <person name="Weng J.-K."/>
        </authorList>
    </citation>
    <scope>NUCLEOTIDE SEQUENCE</scope>
    <source>
        <strain evidence="10">TRF0915ILg1</strain>
        <tissue evidence="10">Whole body</tissue>
    </source>
</reference>
<evidence type="ECO:0000256" key="4">
    <source>
        <dbReference type="ARBA" id="ARBA00022692"/>
    </source>
</evidence>
<dbReference type="GO" id="GO:0016020">
    <property type="term" value="C:membrane"/>
    <property type="evidence" value="ECO:0007669"/>
    <property type="project" value="UniProtKB-SubCell"/>
</dbReference>
<keyword evidence="11" id="KW-1185">Reference proteome</keyword>
<keyword evidence="3 9" id="KW-0813">Transport</keyword>
<evidence type="ECO:0000256" key="6">
    <source>
        <dbReference type="ARBA" id="ARBA00022989"/>
    </source>
</evidence>
<keyword evidence="6" id="KW-1133">Transmembrane helix</keyword>
<dbReference type="InterPro" id="IPR023395">
    <property type="entry name" value="MCP_dom_sf"/>
</dbReference>
<dbReference type="SUPFAM" id="SSF103506">
    <property type="entry name" value="Mitochondrial carrier"/>
    <property type="match status" value="1"/>
</dbReference>
<feature type="repeat" description="Solcar" evidence="8">
    <location>
        <begin position="11"/>
        <end position="95"/>
    </location>
</feature>
<accession>A0A8K0DG81</accession>
<evidence type="ECO:0000256" key="1">
    <source>
        <dbReference type="ARBA" id="ARBA00004141"/>
    </source>
</evidence>
<dbReference type="PROSITE" id="PS51257">
    <property type="entry name" value="PROKAR_LIPOPROTEIN"/>
    <property type="match status" value="1"/>
</dbReference>
<dbReference type="InterPro" id="IPR018108">
    <property type="entry name" value="MCP_transmembrane"/>
</dbReference>
<dbReference type="PROSITE" id="PS50920">
    <property type="entry name" value="SOLCAR"/>
    <property type="match status" value="2"/>
</dbReference>
<gene>
    <name evidence="10" type="ORF">ILUMI_00556</name>
</gene>
<keyword evidence="5" id="KW-0677">Repeat</keyword>
<keyword evidence="7 8" id="KW-0472">Membrane</keyword>
<proteinExistence type="inferred from homology"/>
<evidence type="ECO:0000313" key="10">
    <source>
        <dbReference type="EMBL" id="KAF2905618.1"/>
    </source>
</evidence>